<organism evidence="3 4">
    <name type="scientific">Somion occarium</name>
    <dbReference type="NCBI Taxonomy" id="3059160"/>
    <lineage>
        <taxon>Eukaryota</taxon>
        <taxon>Fungi</taxon>
        <taxon>Dikarya</taxon>
        <taxon>Basidiomycota</taxon>
        <taxon>Agaricomycotina</taxon>
        <taxon>Agaricomycetes</taxon>
        <taxon>Polyporales</taxon>
        <taxon>Cerrenaceae</taxon>
        <taxon>Somion</taxon>
    </lineage>
</organism>
<feature type="compositionally biased region" description="Polar residues" evidence="1">
    <location>
        <begin position="18"/>
        <end position="33"/>
    </location>
</feature>
<feature type="compositionally biased region" description="Pro residues" evidence="1">
    <location>
        <begin position="217"/>
        <end position="229"/>
    </location>
</feature>
<accession>A0ABP1CWK3</accession>
<feature type="region of interest" description="Disordered" evidence="1">
    <location>
        <begin position="217"/>
        <end position="240"/>
    </location>
</feature>
<gene>
    <name evidence="3" type="ORF">GFSPODELE1_LOCUS2372</name>
</gene>
<feature type="domain" description="DUF6593" evidence="2">
    <location>
        <begin position="112"/>
        <end position="265"/>
    </location>
</feature>
<feature type="region of interest" description="Disordered" evidence="1">
    <location>
        <begin position="1"/>
        <end position="84"/>
    </location>
</feature>
<keyword evidence="4" id="KW-1185">Reference proteome</keyword>
<evidence type="ECO:0000313" key="3">
    <source>
        <dbReference type="EMBL" id="CAL1698874.1"/>
    </source>
</evidence>
<feature type="compositionally biased region" description="Low complexity" evidence="1">
    <location>
        <begin position="65"/>
        <end position="80"/>
    </location>
</feature>
<sequence length="279" mass="30819">MIVTESEFEYNQGPPEEAQQNESAQSVQPSPSTGMLEPPSYIDVIGTRSSASRRHPGHSRDRSQAPSTSHASAGGASGSAQDHWNSAAQGPITYKFVTQSFNSMLLKYEPADLPLYHISTYMNCFIPSSYITVIRRGDSEAGDFVGQFEMGISVKKSTIMIGGKEKVTDAVLSKNQHKAVRTWLWRWHNDENTHLSWTYDSPVKYCYRRAKPGSPEPPLLASYTPPPLVPRDGRPSPAPSLKVYPDGQPLFDHILVSALVIERKRLTPSSAGPLMSWSV</sequence>
<dbReference type="Proteomes" id="UP001497453">
    <property type="component" value="Chromosome 11"/>
</dbReference>
<reference evidence="4" key="1">
    <citation type="submission" date="2024-04" db="EMBL/GenBank/DDBJ databases">
        <authorList>
            <person name="Shaw F."/>
            <person name="Minotto A."/>
        </authorList>
    </citation>
    <scope>NUCLEOTIDE SEQUENCE [LARGE SCALE GENOMIC DNA]</scope>
</reference>
<dbReference type="EMBL" id="OZ037954">
    <property type="protein sequence ID" value="CAL1698874.1"/>
    <property type="molecule type" value="Genomic_DNA"/>
</dbReference>
<protein>
    <recommendedName>
        <fullName evidence="2">DUF6593 domain-containing protein</fullName>
    </recommendedName>
</protein>
<evidence type="ECO:0000256" key="1">
    <source>
        <dbReference type="SAM" id="MobiDB-lite"/>
    </source>
</evidence>
<evidence type="ECO:0000313" key="4">
    <source>
        <dbReference type="Proteomes" id="UP001497453"/>
    </source>
</evidence>
<proteinExistence type="predicted"/>
<evidence type="ECO:0000259" key="2">
    <source>
        <dbReference type="Pfam" id="PF20236"/>
    </source>
</evidence>
<dbReference type="InterPro" id="IPR046528">
    <property type="entry name" value="DUF6593"/>
</dbReference>
<name>A0ABP1CWK3_9APHY</name>
<dbReference type="Pfam" id="PF20236">
    <property type="entry name" value="DUF6593"/>
    <property type="match status" value="1"/>
</dbReference>